<organism evidence="2 3">
    <name type="scientific">Cyclocybe aegerita</name>
    <name type="common">Black poplar mushroom</name>
    <name type="synonym">Agrocybe aegerita</name>
    <dbReference type="NCBI Taxonomy" id="1973307"/>
    <lineage>
        <taxon>Eukaryota</taxon>
        <taxon>Fungi</taxon>
        <taxon>Dikarya</taxon>
        <taxon>Basidiomycota</taxon>
        <taxon>Agaricomycotina</taxon>
        <taxon>Agaricomycetes</taxon>
        <taxon>Agaricomycetidae</taxon>
        <taxon>Agaricales</taxon>
        <taxon>Agaricineae</taxon>
        <taxon>Bolbitiaceae</taxon>
        <taxon>Cyclocybe</taxon>
    </lineage>
</organism>
<dbReference type="OrthoDB" id="3364132at2759"/>
<evidence type="ECO:0000313" key="3">
    <source>
        <dbReference type="Proteomes" id="UP000467700"/>
    </source>
</evidence>
<reference evidence="2 3" key="1">
    <citation type="submission" date="2020-01" db="EMBL/GenBank/DDBJ databases">
        <authorList>
            <person name="Gupta K D."/>
        </authorList>
    </citation>
    <scope>NUCLEOTIDE SEQUENCE [LARGE SCALE GENOMIC DNA]</scope>
</reference>
<sequence length="288" mass="32011">MPLQINGVEAWITVDDKVRVMEYAVDVDEDMGVATCWISGEPGQSFAIRWRDLTDPIASPSSPRGGDYTARDLSGFVMMDGYELGGRVLQARSHASAIFSRIATSPTSCLPLTFSTLPRTAGIGEDWKTLGTISLDVHVVQIGEGNRLHEGYSSYYRRYEGSPLSSATPFSSTEVTSVRKIATFVFKYRPLDVLQYHCIAPITVPFTPLIPRLGNKRRAPDSDSDSDSVSQESEEDDMIPCTPSLIFTESDSDSSQDFGRPLRIRPSRNSYDQQSGYHPQAKRLRFHL</sequence>
<accession>A0A8S0XQW1</accession>
<comment type="caution">
    <text evidence="2">The sequence shown here is derived from an EMBL/GenBank/DDBJ whole genome shotgun (WGS) entry which is preliminary data.</text>
</comment>
<dbReference type="AlphaFoldDB" id="A0A8S0XQW1"/>
<keyword evidence="3" id="KW-1185">Reference proteome</keyword>
<protein>
    <submittedName>
        <fullName evidence="2">Uncharacterized protein</fullName>
    </submittedName>
</protein>
<feature type="region of interest" description="Disordered" evidence="1">
    <location>
        <begin position="213"/>
        <end position="279"/>
    </location>
</feature>
<feature type="compositionally biased region" description="Acidic residues" evidence="1">
    <location>
        <begin position="222"/>
        <end position="238"/>
    </location>
</feature>
<proteinExistence type="predicted"/>
<feature type="compositionally biased region" description="Polar residues" evidence="1">
    <location>
        <begin position="267"/>
        <end position="277"/>
    </location>
</feature>
<evidence type="ECO:0000313" key="2">
    <source>
        <dbReference type="EMBL" id="CAA7263377.1"/>
    </source>
</evidence>
<dbReference type="Proteomes" id="UP000467700">
    <property type="component" value="Unassembled WGS sequence"/>
</dbReference>
<feature type="compositionally biased region" description="Polar residues" evidence="1">
    <location>
        <begin position="245"/>
        <end position="257"/>
    </location>
</feature>
<evidence type="ECO:0000256" key="1">
    <source>
        <dbReference type="SAM" id="MobiDB-lite"/>
    </source>
</evidence>
<dbReference type="EMBL" id="CACVBS010000039">
    <property type="protein sequence ID" value="CAA7263377.1"/>
    <property type="molecule type" value="Genomic_DNA"/>
</dbReference>
<name>A0A8S0XQW1_CYCAE</name>
<gene>
    <name evidence="2" type="ORF">AAE3_LOCUS5503</name>
</gene>